<name>A0ABT2LVA0_9HYPH</name>
<sequence length="149" mass="16303">MGQKRQRSMKSGAAQQTPKHDESRSKKPHALEWVVGGLSALVVLAIVGFILYHALNTAAMKPELRVLVEQVEATDNGFRVDFRAVNGSDVTAAGVEIEGRIERDAQTIETSGVTIDYIPAHSGQRGGLLFSRDPSRYRLRLVAKGYTDP</sequence>
<accession>A0ABT2LVA0</accession>
<keyword evidence="2" id="KW-1133">Transmembrane helix</keyword>
<feature type="transmembrane region" description="Helical" evidence="2">
    <location>
        <begin position="33"/>
        <end position="55"/>
    </location>
</feature>
<proteinExistence type="predicted"/>
<organism evidence="3 4">
    <name type="scientific">Chelativorans salis</name>
    <dbReference type="NCBI Taxonomy" id="2978478"/>
    <lineage>
        <taxon>Bacteria</taxon>
        <taxon>Pseudomonadati</taxon>
        <taxon>Pseudomonadota</taxon>
        <taxon>Alphaproteobacteria</taxon>
        <taxon>Hyphomicrobiales</taxon>
        <taxon>Phyllobacteriaceae</taxon>
        <taxon>Chelativorans</taxon>
    </lineage>
</organism>
<keyword evidence="2" id="KW-0812">Transmembrane</keyword>
<dbReference type="RefSeq" id="WP_260907407.1">
    <property type="nucleotide sequence ID" value="NZ_JAOCZP010000014.1"/>
</dbReference>
<dbReference type="NCBIfam" id="TIGR02588">
    <property type="entry name" value="TIGR02588 family protein"/>
    <property type="match status" value="1"/>
</dbReference>
<gene>
    <name evidence="3" type="ORF">N5A92_25905</name>
</gene>
<keyword evidence="2" id="KW-0472">Membrane</keyword>
<dbReference type="EMBL" id="JAOCZP010000014">
    <property type="protein sequence ID" value="MCT7378450.1"/>
    <property type="molecule type" value="Genomic_DNA"/>
</dbReference>
<evidence type="ECO:0000256" key="2">
    <source>
        <dbReference type="SAM" id="Phobius"/>
    </source>
</evidence>
<comment type="caution">
    <text evidence="3">The sequence shown here is derived from an EMBL/GenBank/DDBJ whole genome shotgun (WGS) entry which is preliminary data.</text>
</comment>
<evidence type="ECO:0000256" key="1">
    <source>
        <dbReference type="SAM" id="MobiDB-lite"/>
    </source>
</evidence>
<dbReference type="InterPro" id="IPR013417">
    <property type="entry name" value="CHP02588"/>
</dbReference>
<evidence type="ECO:0000313" key="3">
    <source>
        <dbReference type="EMBL" id="MCT7378450.1"/>
    </source>
</evidence>
<reference evidence="3 4" key="1">
    <citation type="submission" date="2022-09" db="EMBL/GenBank/DDBJ databases">
        <title>Chelativorans salina sp. nov., a novel slightly halophilic bacterium isolated from a saline lake sediment enrichment.</title>
        <authorList>
            <person name="Gao L."/>
            <person name="Fang B.-Z."/>
            <person name="Li W.-J."/>
        </authorList>
    </citation>
    <scope>NUCLEOTIDE SEQUENCE [LARGE SCALE GENOMIC DNA]</scope>
    <source>
        <strain evidence="3 4">EGI FJ00035</strain>
    </source>
</reference>
<evidence type="ECO:0000313" key="4">
    <source>
        <dbReference type="Proteomes" id="UP001320831"/>
    </source>
</evidence>
<protein>
    <submittedName>
        <fullName evidence="3">TIGR02588 family protein</fullName>
    </submittedName>
</protein>
<feature type="region of interest" description="Disordered" evidence="1">
    <location>
        <begin position="1"/>
        <end position="26"/>
    </location>
</feature>
<dbReference type="Proteomes" id="UP001320831">
    <property type="component" value="Unassembled WGS sequence"/>
</dbReference>
<keyword evidence="4" id="KW-1185">Reference proteome</keyword>